<dbReference type="AlphaFoldDB" id="A0A2N9VYU2"/>
<proteinExistence type="predicted"/>
<keyword evidence="2" id="KW-1185">Reference proteome</keyword>
<dbReference type="EMBL" id="MZMT01000028">
    <property type="protein sequence ID" value="PIO44660.1"/>
    <property type="molecule type" value="Genomic_DNA"/>
</dbReference>
<reference evidence="2" key="1">
    <citation type="journal article" date="2017" name="Int J Environ Stud">
        <title>Does the Miocene-Pliocene relict legume Oxytropis triphylla form nitrogen-fixing nodules with a combination of bacterial strains?</title>
        <authorList>
            <person name="Safronova V."/>
            <person name="Belimov A."/>
            <person name="Sazanova A."/>
            <person name="Kuznetsova I."/>
            <person name="Popova J."/>
            <person name="Andronov E."/>
            <person name="Verkhozina A."/>
            <person name="Tikhonovich I."/>
        </authorList>
    </citation>
    <scope>NUCLEOTIDE SEQUENCE [LARGE SCALE GENOMIC DNA]</scope>
    <source>
        <strain evidence="2">Tri-38</strain>
    </source>
</reference>
<name>A0A2N9VYU2_9HYPH</name>
<organism evidence="1 2">
    <name type="scientific">Phyllobacterium zundukense</name>
    <dbReference type="NCBI Taxonomy" id="1867719"/>
    <lineage>
        <taxon>Bacteria</taxon>
        <taxon>Pseudomonadati</taxon>
        <taxon>Pseudomonadota</taxon>
        <taxon>Alphaproteobacteria</taxon>
        <taxon>Hyphomicrobiales</taxon>
        <taxon>Phyllobacteriaceae</taxon>
        <taxon>Phyllobacterium</taxon>
    </lineage>
</organism>
<accession>A0A2N9VYU2</accession>
<sequence length="95" mass="10479">MRLPITTMRSGSMALQTAVREVSLNEVVVAPIGIVEFDLNSGMGPLELLGQFHPHSVKIGGCSCYPDLSNLVGRCDVNLQRQDRRGDWYCKELTS</sequence>
<evidence type="ECO:0000313" key="1">
    <source>
        <dbReference type="EMBL" id="PIO44660.1"/>
    </source>
</evidence>
<comment type="caution">
    <text evidence="1">The sequence shown here is derived from an EMBL/GenBank/DDBJ whole genome shotgun (WGS) entry which is preliminary data.</text>
</comment>
<protein>
    <submittedName>
        <fullName evidence="1">Uncharacterized protein</fullName>
    </submittedName>
</protein>
<dbReference type="Proteomes" id="UP000232163">
    <property type="component" value="Unassembled WGS sequence"/>
</dbReference>
<dbReference type="KEGG" id="pht:BLM14_26315"/>
<gene>
    <name evidence="1" type="ORF">B5P45_12470</name>
</gene>
<evidence type="ECO:0000313" key="2">
    <source>
        <dbReference type="Proteomes" id="UP000232163"/>
    </source>
</evidence>